<keyword evidence="2" id="KW-0472">Membrane</keyword>
<protein>
    <recommendedName>
        <fullName evidence="3">Major facilitator superfamily (MFS) profile domain-containing protein</fullName>
    </recommendedName>
</protein>
<keyword evidence="2" id="KW-0812">Transmembrane</keyword>
<dbReference type="GO" id="GO:0016020">
    <property type="term" value="C:membrane"/>
    <property type="evidence" value="ECO:0007669"/>
    <property type="project" value="UniProtKB-SubCell"/>
</dbReference>
<dbReference type="InterPro" id="IPR020846">
    <property type="entry name" value="MFS_dom"/>
</dbReference>
<evidence type="ECO:0000259" key="3">
    <source>
        <dbReference type="PROSITE" id="PS50850"/>
    </source>
</evidence>
<dbReference type="EMBL" id="BTRK01000006">
    <property type="protein sequence ID" value="GMR61709.1"/>
    <property type="molecule type" value="Genomic_DNA"/>
</dbReference>
<feature type="transmembrane region" description="Helical" evidence="2">
    <location>
        <begin position="417"/>
        <end position="444"/>
    </location>
</feature>
<comment type="caution">
    <text evidence="4">The sequence shown here is derived from an EMBL/GenBank/DDBJ whole genome shotgun (WGS) entry which is preliminary data.</text>
</comment>
<evidence type="ECO:0000256" key="1">
    <source>
        <dbReference type="ARBA" id="ARBA00004141"/>
    </source>
</evidence>
<dbReference type="SUPFAM" id="SSF103473">
    <property type="entry name" value="MFS general substrate transporter"/>
    <property type="match status" value="1"/>
</dbReference>
<dbReference type="PANTHER" id="PTHR45757:SF18">
    <property type="entry name" value="MAJOR FACILITATOR SUPERFAMILY (MFS) PROFILE DOMAIN-CONTAINING PROTEIN"/>
    <property type="match status" value="1"/>
</dbReference>
<evidence type="ECO:0000256" key="2">
    <source>
        <dbReference type="SAM" id="Phobius"/>
    </source>
</evidence>
<proteinExistence type="predicted"/>
<comment type="subcellular location">
    <subcellularLocation>
        <location evidence="1">Membrane</location>
        <topology evidence="1">Multi-pass membrane protein</topology>
    </subcellularLocation>
</comment>
<accession>A0AAN5IEJ7</accession>
<dbReference type="Pfam" id="PF07690">
    <property type="entry name" value="MFS_1"/>
    <property type="match status" value="1"/>
</dbReference>
<dbReference type="Gene3D" id="1.20.1250.20">
    <property type="entry name" value="MFS general substrate transporter like domains"/>
    <property type="match status" value="2"/>
</dbReference>
<evidence type="ECO:0000313" key="5">
    <source>
        <dbReference type="Proteomes" id="UP001328107"/>
    </source>
</evidence>
<dbReference type="PANTHER" id="PTHR45757">
    <property type="entry name" value="PROTEIN CBG23364-RELATED"/>
    <property type="match status" value="1"/>
</dbReference>
<feature type="transmembrane region" description="Helical" evidence="2">
    <location>
        <begin position="456"/>
        <end position="474"/>
    </location>
</feature>
<keyword evidence="2" id="KW-1133">Transmembrane helix</keyword>
<feature type="non-terminal residue" evidence="4">
    <location>
        <position position="1"/>
    </location>
</feature>
<keyword evidence="5" id="KW-1185">Reference proteome</keyword>
<sequence length="507" mass="55917">LRRCDFDRLSRKIIMMNGDNEVIEELRIKSGRYRYVILVIVALQLSFTLGNVITFNAAFVAMHDLTTSPLYPAYLNKTLLIPEWETAPELSLSEMRFVWTPMQKALSFAGAFGGNVVCVQILAQIIRRVGVHKTMVFIGYFGAFITSTTPVVLTISFPLFIVFRFLNGMTFSMLFTVAGVVTNDWAPLAQRGLFIAVLTGHVEMAALFTMPVAGAVASKIGWPYAFFMSGFLLAVVTSLFLFLYRDSPSAHPFVGEMEVKKINCGKSKQQASGSSTAPPYRSIFSSPVIWASWVAVIGTFFVSQFTISWSPIYLNNVLQYSPAMTGVISVVPLACQLLIKFFSGLMSDKLHCVDDVTKLRLFNSIALVGGGVFFAIASIITPSGHWVDTFFSLAPVALLGFHAGGYPKCLVIVSRQYSAFVMSVVQMVSCGTMFVGSFIIPLIAPENTFDQWKKVFILYASMLVVTNTVFVIFAKAKAASWTEEDHPKRTNRVASIDGKLSVISSQQ</sequence>
<dbReference type="Proteomes" id="UP001328107">
    <property type="component" value="Unassembled WGS sequence"/>
</dbReference>
<feature type="transmembrane region" description="Helical" evidence="2">
    <location>
        <begin position="319"/>
        <end position="339"/>
    </location>
</feature>
<feature type="transmembrane region" description="Helical" evidence="2">
    <location>
        <begin position="386"/>
        <end position="405"/>
    </location>
</feature>
<name>A0AAN5IEJ7_9BILA</name>
<feature type="transmembrane region" description="Helical" evidence="2">
    <location>
        <begin position="135"/>
        <end position="155"/>
    </location>
</feature>
<feature type="transmembrane region" description="Helical" evidence="2">
    <location>
        <begin position="222"/>
        <end position="244"/>
    </location>
</feature>
<dbReference type="PROSITE" id="PS50850">
    <property type="entry name" value="MFS"/>
    <property type="match status" value="1"/>
</dbReference>
<dbReference type="AlphaFoldDB" id="A0AAN5IEJ7"/>
<feature type="transmembrane region" description="Helical" evidence="2">
    <location>
        <begin position="35"/>
        <end position="62"/>
    </location>
</feature>
<feature type="transmembrane region" description="Helical" evidence="2">
    <location>
        <begin position="360"/>
        <end position="380"/>
    </location>
</feature>
<organism evidence="4 5">
    <name type="scientific">Pristionchus mayeri</name>
    <dbReference type="NCBI Taxonomy" id="1317129"/>
    <lineage>
        <taxon>Eukaryota</taxon>
        <taxon>Metazoa</taxon>
        <taxon>Ecdysozoa</taxon>
        <taxon>Nematoda</taxon>
        <taxon>Chromadorea</taxon>
        <taxon>Rhabditida</taxon>
        <taxon>Rhabditina</taxon>
        <taxon>Diplogasteromorpha</taxon>
        <taxon>Diplogasteroidea</taxon>
        <taxon>Neodiplogasteridae</taxon>
        <taxon>Pristionchus</taxon>
    </lineage>
</organism>
<evidence type="ECO:0000313" key="4">
    <source>
        <dbReference type="EMBL" id="GMR61709.1"/>
    </source>
</evidence>
<dbReference type="GO" id="GO:0022857">
    <property type="term" value="F:transmembrane transporter activity"/>
    <property type="evidence" value="ECO:0007669"/>
    <property type="project" value="InterPro"/>
</dbReference>
<reference evidence="5" key="1">
    <citation type="submission" date="2022-10" db="EMBL/GenBank/DDBJ databases">
        <title>Genome assembly of Pristionchus species.</title>
        <authorList>
            <person name="Yoshida K."/>
            <person name="Sommer R.J."/>
        </authorList>
    </citation>
    <scope>NUCLEOTIDE SEQUENCE [LARGE SCALE GENOMIC DNA]</scope>
    <source>
        <strain evidence="5">RS5460</strain>
    </source>
</reference>
<dbReference type="InterPro" id="IPR011701">
    <property type="entry name" value="MFS"/>
</dbReference>
<feature type="domain" description="Major facilitator superfamily (MFS) profile" evidence="3">
    <location>
        <begin position="50"/>
        <end position="478"/>
    </location>
</feature>
<gene>
    <name evidence="4" type="ORF">PMAYCL1PPCAC_31904</name>
</gene>
<feature type="transmembrane region" description="Helical" evidence="2">
    <location>
        <begin position="193"/>
        <end position="216"/>
    </location>
</feature>
<feature type="transmembrane region" description="Helical" evidence="2">
    <location>
        <begin position="105"/>
        <end position="123"/>
    </location>
</feature>
<feature type="transmembrane region" description="Helical" evidence="2">
    <location>
        <begin position="161"/>
        <end position="181"/>
    </location>
</feature>
<dbReference type="InterPro" id="IPR036259">
    <property type="entry name" value="MFS_trans_sf"/>
</dbReference>
<feature type="transmembrane region" description="Helical" evidence="2">
    <location>
        <begin position="288"/>
        <end position="307"/>
    </location>
</feature>